<dbReference type="PROSITE" id="PS51671">
    <property type="entry name" value="ACT"/>
    <property type="match status" value="1"/>
</dbReference>
<accession>A0A0B7MSB2</accession>
<evidence type="ECO:0000256" key="1">
    <source>
        <dbReference type="ARBA" id="ARBA00023122"/>
    </source>
</evidence>
<name>A0A0B7MSB2_9FIRM</name>
<gene>
    <name evidence="5" type="ORF">SSCH_960032</name>
</gene>
<dbReference type="InterPro" id="IPR051257">
    <property type="entry name" value="Diverse_CBS-Domain"/>
</dbReference>
<dbReference type="OrthoDB" id="9802114at2"/>
<dbReference type="Gene3D" id="3.10.580.10">
    <property type="entry name" value="CBS-domain"/>
    <property type="match status" value="1"/>
</dbReference>
<dbReference type="InterPro" id="IPR000644">
    <property type="entry name" value="CBS_dom"/>
</dbReference>
<dbReference type="Proteomes" id="UP000046155">
    <property type="component" value="Unassembled WGS sequence"/>
</dbReference>
<evidence type="ECO:0000313" key="5">
    <source>
        <dbReference type="EMBL" id="CEO90572.1"/>
    </source>
</evidence>
<feature type="domain" description="CBS" evidence="3">
    <location>
        <begin position="81"/>
        <end position="140"/>
    </location>
</feature>
<organism evidence="5 6">
    <name type="scientific">Syntrophaceticus schinkii</name>
    <dbReference type="NCBI Taxonomy" id="499207"/>
    <lineage>
        <taxon>Bacteria</taxon>
        <taxon>Bacillati</taxon>
        <taxon>Bacillota</taxon>
        <taxon>Clostridia</taxon>
        <taxon>Thermoanaerobacterales</taxon>
        <taxon>Thermoanaerobacterales Family III. Incertae Sedis</taxon>
        <taxon>Syntrophaceticus</taxon>
    </lineage>
</organism>
<dbReference type="AlphaFoldDB" id="A0A0B7MSB2"/>
<dbReference type="RefSeq" id="WP_044666299.1">
    <property type="nucleotide sequence ID" value="NZ_CDRZ01000298.1"/>
</dbReference>
<dbReference type="SUPFAM" id="SSF55021">
    <property type="entry name" value="ACT-like"/>
    <property type="match status" value="1"/>
</dbReference>
<evidence type="ECO:0000313" key="6">
    <source>
        <dbReference type="Proteomes" id="UP000046155"/>
    </source>
</evidence>
<evidence type="ECO:0000259" key="4">
    <source>
        <dbReference type="PROSITE" id="PS51671"/>
    </source>
</evidence>
<dbReference type="EMBL" id="CDRZ01000298">
    <property type="protein sequence ID" value="CEO90572.1"/>
    <property type="molecule type" value="Genomic_DNA"/>
</dbReference>
<feature type="domain" description="ACT" evidence="4">
    <location>
        <begin position="143"/>
        <end position="215"/>
    </location>
</feature>
<dbReference type="PANTHER" id="PTHR43080">
    <property type="entry name" value="CBS DOMAIN-CONTAINING PROTEIN CBSX3, MITOCHONDRIAL"/>
    <property type="match status" value="1"/>
</dbReference>
<dbReference type="InterPro" id="IPR002912">
    <property type="entry name" value="ACT_dom"/>
</dbReference>
<dbReference type="Pfam" id="PF00571">
    <property type="entry name" value="CBS"/>
    <property type="match status" value="2"/>
</dbReference>
<reference evidence="6" key="1">
    <citation type="submission" date="2015-01" db="EMBL/GenBank/DDBJ databases">
        <authorList>
            <person name="Manzoor Shahid"/>
            <person name="Zubair Saima"/>
        </authorList>
    </citation>
    <scope>NUCLEOTIDE SEQUENCE [LARGE SCALE GENOMIC DNA]</scope>
    <source>
        <strain evidence="6">Sp3</strain>
    </source>
</reference>
<feature type="domain" description="CBS" evidence="3">
    <location>
        <begin position="7"/>
        <end position="62"/>
    </location>
</feature>
<protein>
    <submittedName>
        <fullName evidence="5">CBS domain containing membrane protein</fullName>
    </submittedName>
</protein>
<dbReference type="PANTHER" id="PTHR43080:SF2">
    <property type="entry name" value="CBS DOMAIN-CONTAINING PROTEIN"/>
    <property type="match status" value="1"/>
</dbReference>
<dbReference type="SUPFAM" id="SSF54631">
    <property type="entry name" value="CBS-domain pair"/>
    <property type="match status" value="1"/>
</dbReference>
<sequence>MRVRDKMTQDPVSITPQTTIADALALMREGDFRRLPVLDRGRLVGIVTDRDLSEVSPSPATSLSVFELNYLLSRTKIGAVIKKQQVISISPDDYLEKAALVMRDHQIGAIPVLEDGKLVGIITESDIFDAFIEMMGLRDSGTRLDLELDDKPGMLVKVSEIVWKNGGDISHLAVFHDKAAKANLVLQLRTKDVDNIVEALKEQGITVRSASWKGHA</sequence>
<dbReference type="InterPro" id="IPR046342">
    <property type="entry name" value="CBS_dom_sf"/>
</dbReference>
<keyword evidence="6" id="KW-1185">Reference proteome</keyword>
<proteinExistence type="predicted"/>
<dbReference type="PROSITE" id="PS51371">
    <property type="entry name" value="CBS"/>
    <property type="match status" value="2"/>
</dbReference>
<dbReference type="SMART" id="SM00116">
    <property type="entry name" value="CBS"/>
    <property type="match status" value="2"/>
</dbReference>
<evidence type="ECO:0000256" key="2">
    <source>
        <dbReference type="PROSITE-ProRule" id="PRU00703"/>
    </source>
</evidence>
<dbReference type="CDD" id="cd04584">
    <property type="entry name" value="CBS_pair_AcuB_like"/>
    <property type="match status" value="1"/>
</dbReference>
<evidence type="ECO:0000259" key="3">
    <source>
        <dbReference type="PROSITE" id="PS51371"/>
    </source>
</evidence>
<dbReference type="Gene3D" id="3.30.70.260">
    <property type="match status" value="1"/>
</dbReference>
<dbReference type="InterPro" id="IPR045865">
    <property type="entry name" value="ACT-like_dom_sf"/>
</dbReference>
<keyword evidence="1 2" id="KW-0129">CBS domain</keyword>